<feature type="compositionally biased region" description="Polar residues" evidence="1">
    <location>
        <begin position="879"/>
        <end position="890"/>
    </location>
</feature>
<feature type="region of interest" description="Disordered" evidence="1">
    <location>
        <begin position="870"/>
        <end position="915"/>
    </location>
</feature>
<proteinExistence type="predicted"/>
<keyword evidence="3" id="KW-1185">Reference proteome</keyword>
<feature type="region of interest" description="Disordered" evidence="1">
    <location>
        <begin position="119"/>
        <end position="149"/>
    </location>
</feature>
<feature type="compositionally biased region" description="Pro residues" evidence="1">
    <location>
        <begin position="435"/>
        <end position="455"/>
    </location>
</feature>
<feature type="compositionally biased region" description="Basic residues" evidence="1">
    <location>
        <begin position="128"/>
        <end position="137"/>
    </location>
</feature>
<accession>A0A9P0DZF0</accession>
<feature type="region of interest" description="Disordered" evidence="1">
    <location>
        <begin position="646"/>
        <end position="665"/>
    </location>
</feature>
<feature type="region of interest" description="Disordered" evidence="1">
    <location>
        <begin position="932"/>
        <end position="1192"/>
    </location>
</feature>
<feature type="compositionally biased region" description="Basic and acidic residues" evidence="1">
    <location>
        <begin position="1131"/>
        <end position="1145"/>
    </location>
</feature>
<gene>
    <name evidence="2" type="ORF">PHYEVI_LOCUS8518</name>
</gene>
<evidence type="ECO:0000313" key="3">
    <source>
        <dbReference type="Proteomes" id="UP001153712"/>
    </source>
</evidence>
<name>A0A9P0DZF0_PHYSR</name>
<feature type="compositionally biased region" description="Polar residues" evidence="1">
    <location>
        <begin position="947"/>
        <end position="978"/>
    </location>
</feature>
<feature type="region of interest" description="Disordered" evidence="1">
    <location>
        <begin position="709"/>
        <end position="730"/>
    </location>
</feature>
<evidence type="ECO:0000313" key="2">
    <source>
        <dbReference type="EMBL" id="CAH1185345.1"/>
    </source>
</evidence>
<feature type="compositionally biased region" description="Basic and acidic residues" evidence="1">
    <location>
        <begin position="1033"/>
        <end position="1042"/>
    </location>
</feature>
<feature type="compositionally biased region" description="Basic and acidic residues" evidence="1">
    <location>
        <begin position="997"/>
        <end position="1022"/>
    </location>
</feature>
<reference evidence="2" key="1">
    <citation type="submission" date="2022-01" db="EMBL/GenBank/DDBJ databases">
        <authorList>
            <person name="King R."/>
        </authorList>
    </citation>
    <scope>NUCLEOTIDE SEQUENCE</scope>
</reference>
<feature type="compositionally biased region" description="Basic and acidic residues" evidence="1">
    <location>
        <begin position="524"/>
        <end position="568"/>
    </location>
</feature>
<dbReference type="OrthoDB" id="8197951at2759"/>
<feature type="compositionally biased region" description="Pro residues" evidence="1">
    <location>
        <begin position="981"/>
        <end position="996"/>
    </location>
</feature>
<dbReference type="AlphaFoldDB" id="A0A9P0DZF0"/>
<feature type="compositionally biased region" description="Basic and acidic residues" evidence="1">
    <location>
        <begin position="1166"/>
        <end position="1192"/>
    </location>
</feature>
<feature type="region of interest" description="Disordered" evidence="1">
    <location>
        <begin position="816"/>
        <end position="839"/>
    </location>
</feature>
<feature type="region of interest" description="Disordered" evidence="1">
    <location>
        <begin position="402"/>
        <end position="568"/>
    </location>
</feature>
<evidence type="ECO:0000256" key="1">
    <source>
        <dbReference type="SAM" id="MobiDB-lite"/>
    </source>
</evidence>
<feature type="compositionally biased region" description="Basic and acidic residues" evidence="1">
    <location>
        <begin position="467"/>
        <end position="481"/>
    </location>
</feature>
<feature type="compositionally biased region" description="Basic and acidic residues" evidence="1">
    <location>
        <begin position="138"/>
        <end position="148"/>
    </location>
</feature>
<sequence>MEVVATPFRDHDVREWSRIDGVTGALERARLETDRWSARTGNSSRNYDKVVDCRARSDADGAVRRLAARQMEVFNHRTPGARYQVIRTQSQTATSTKWTSMDFESLQLPVNALDVTSQKSKASAVRSVARRPPTRRRHDAEEGRDKSNGIDLMRAIDTVHRIEDVERIDGEIDDKLIGNNSNNNEDLIDDDKTVRNGDKSDSKIYSVAKMIDKLDIRLGRINGRADKIDNTNGIDKIEGEEDEEEEEEDSIKRKSGGSFVTVESIMEVKGRLRRTNSPTNDIYKFRNNEDQNTKNENKFKRTNPLVKYHQQHPELESTTITIPISKNNNVIDLPWLDASPSFFDNDTSTSTVKRHSIAVDASRYLSGAGDPDEDEARRGPKRVEFCKTEVHFTADSGVVNIIATDDKPPPARNFRRRRRNSGLPLIHFGDTPYDKLPPPPDDADPPPSCDRPPPSVTVNSGEFSYSEEEKREESSDSEIKGILKNKPPKPTPYLLGGQGAEPNEPDQWRGRMGGDGEEFNGKVSEQDRWRGRMGGDGEEFSCKGEEFRGKGADMSEWRSGEEFSDKGEEEITKWGVTLKRVDTPVWRSTVTVKNYEFGDRGAKQVEPEFQNVLKNLRPVGRGYSTKIRLSAGETIVVDDRNFRKNDIQESGVPENRNSPSDSRPLVHKRLVVRIGKDERSKALVRPQPTRFKSTSLVLGALNNKMAADDGLSEASKAPASPNSRQELESSRYQDNIYEEIEALNVVPNPRSLEDGFYERLNVLNVLPSLSTNLTGLQSSNSIPKATESIGALNGLLGVHERFEHFHKELQSVSKVTKEPKKLSKASEVTHRGLTSTSSKVTGDLNALRELYEEALSDGDADKEVQNLLAKKGEARQSQEQDNSSVPSGSWSRMRRFGEVSRSRRAGKIEKGMVLRQPKPSEMAYFGVATQHSRIPQEPEYENVRRQPLQTASKSSKQLPTTSISPRLQSSRRLCYSSTPKKPVPTPPKPAPISPKHPIPEAKTKQTRADERRRRVETNRSETIRTQSNQSDTNRSEKSRVEASRVVASRAEKQRVENANGRSKGGGASRARRLQRASSREALLKAQTGGNGSSSEDLQQEGAERARKARKPRAIKKAETVQVKMSIGLGPELKRRDERKTGKTEGRILNSLPEIRHKTAISTIRSTSEKTARDRAKQKSEENARKKAQQKKKDISKVFLFSACCDSVKCQ</sequence>
<feature type="compositionally biased region" description="Polar residues" evidence="1">
    <location>
        <begin position="1023"/>
        <end position="1032"/>
    </location>
</feature>
<dbReference type="EMBL" id="OU900098">
    <property type="protein sequence ID" value="CAH1185345.1"/>
    <property type="molecule type" value="Genomic_DNA"/>
</dbReference>
<feature type="compositionally biased region" description="Basic and acidic residues" evidence="1">
    <location>
        <begin position="895"/>
        <end position="912"/>
    </location>
</feature>
<dbReference type="Proteomes" id="UP001153712">
    <property type="component" value="Chromosome 5"/>
</dbReference>
<feature type="compositionally biased region" description="Acidic residues" evidence="1">
    <location>
        <begin position="238"/>
        <end position="249"/>
    </location>
</feature>
<organism evidence="2 3">
    <name type="scientific">Phyllotreta striolata</name>
    <name type="common">Striped flea beetle</name>
    <name type="synonym">Crioceris striolata</name>
    <dbReference type="NCBI Taxonomy" id="444603"/>
    <lineage>
        <taxon>Eukaryota</taxon>
        <taxon>Metazoa</taxon>
        <taxon>Ecdysozoa</taxon>
        <taxon>Arthropoda</taxon>
        <taxon>Hexapoda</taxon>
        <taxon>Insecta</taxon>
        <taxon>Pterygota</taxon>
        <taxon>Neoptera</taxon>
        <taxon>Endopterygota</taxon>
        <taxon>Coleoptera</taxon>
        <taxon>Polyphaga</taxon>
        <taxon>Cucujiformia</taxon>
        <taxon>Chrysomeloidea</taxon>
        <taxon>Chrysomelidae</taxon>
        <taxon>Galerucinae</taxon>
        <taxon>Alticini</taxon>
        <taxon>Phyllotreta</taxon>
    </lineage>
</organism>
<feature type="region of interest" description="Disordered" evidence="1">
    <location>
        <begin position="230"/>
        <end position="256"/>
    </location>
</feature>
<protein>
    <submittedName>
        <fullName evidence="2">Uncharacterized protein</fullName>
    </submittedName>
</protein>